<evidence type="ECO:0008006" key="4">
    <source>
        <dbReference type="Google" id="ProtNLM"/>
    </source>
</evidence>
<organism evidence="2 3">
    <name type="scientific">Wenxinia saemankumensis</name>
    <dbReference type="NCBI Taxonomy" id="1447782"/>
    <lineage>
        <taxon>Bacteria</taxon>
        <taxon>Pseudomonadati</taxon>
        <taxon>Pseudomonadota</taxon>
        <taxon>Alphaproteobacteria</taxon>
        <taxon>Rhodobacterales</taxon>
        <taxon>Roseobacteraceae</taxon>
        <taxon>Wenxinia</taxon>
    </lineage>
</organism>
<name>A0A1M6GZ89_9RHOB</name>
<evidence type="ECO:0000313" key="2">
    <source>
        <dbReference type="EMBL" id="SHJ15236.1"/>
    </source>
</evidence>
<gene>
    <name evidence="2" type="ORF">SAMN05444417_3013</name>
</gene>
<evidence type="ECO:0000256" key="1">
    <source>
        <dbReference type="SAM" id="Phobius"/>
    </source>
</evidence>
<dbReference type="RefSeq" id="WP_083601407.1">
    <property type="nucleotide sequence ID" value="NZ_FQYO01000005.1"/>
</dbReference>
<evidence type="ECO:0000313" key="3">
    <source>
        <dbReference type="Proteomes" id="UP000184292"/>
    </source>
</evidence>
<dbReference type="STRING" id="1447782.SAMN05444417_3013"/>
<keyword evidence="3" id="KW-1185">Reference proteome</keyword>
<keyword evidence="1" id="KW-0472">Membrane</keyword>
<protein>
    <recommendedName>
        <fullName evidence="4">Flp pilus assembly protein TadG</fullName>
    </recommendedName>
</protein>
<proteinExistence type="predicted"/>
<dbReference type="AlphaFoldDB" id="A0A1M6GZ89"/>
<sequence>MRAALHALAASASAPFRREDGSVTVEAVIMLPAILWCYLGTYVFFDAYRAQTVNIKAAYTIGDTLSRETSYVTPAFIDTMSELQQFLVGGDEPMALRVTVIGYDADEDRYVVRWSEPRGGPPALTDAGLAAARAQIPVMSPVERAIVVETWVDYEPGFRVGIDAFTFEDFVVTRPRGGQLCFNEDPEGSFLDAVC</sequence>
<accession>A0A1M6GZ89</accession>
<dbReference type="OrthoDB" id="7876207at2"/>
<reference evidence="2 3" key="1">
    <citation type="submission" date="2016-11" db="EMBL/GenBank/DDBJ databases">
        <authorList>
            <person name="Jaros S."/>
            <person name="Januszkiewicz K."/>
            <person name="Wedrychowicz H."/>
        </authorList>
    </citation>
    <scope>NUCLEOTIDE SEQUENCE [LARGE SCALE GENOMIC DNA]</scope>
    <source>
        <strain evidence="2 3">DSM 100565</strain>
    </source>
</reference>
<dbReference type="Proteomes" id="UP000184292">
    <property type="component" value="Unassembled WGS sequence"/>
</dbReference>
<feature type="transmembrane region" description="Helical" evidence="1">
    <location>
        <begin position="28"/>
        <end position="45"/>
    </location>
</feature>
<dbReference type="EMBL" id="FQYO01000005">
    <property type="protein sequence ID" value="SHJ15236.1"/>
    <property type="molecule type" value="Genomic_DNA"/>
</dbReference>
<keyword evidence="1" id="KW-1133">Transmembrane helix</keyword>
<keyword evidence="1" id="KW-0812">Transmembrane</keyword>